<protein>
    <submittedName>
        <fullName evidence="10">Pyruvate/2-oxoglutarate dehydrogenase complex dihydrolipoamide dehydrogenase (E3) component</fullName>
    </submittedName>
</protein>
<dbReference type="GO" id="GO:0003955">
    <property type="term" value="F:NAD(P)H dehydrogenase (quinone) activity"/>
    <property type="evidence" value="ECO:0007669"/>
    <property type="project" value="TreeGrafter"/>
</dbReference>
<evidence type="ECO:0000256" key="7">
    <source>
        <dbReference type="PIRSR" id="PIRSR000350-4"/>
    </source>
</evidence>
<name>A0A841JVH9_9BACT</name>
<dbReference type="FunFam" id="3.30.390.30:FF:000001">
    <property type="entry name" value="Dihydrolipoyl dehydrogenase"/>
    <property type="match status" value="1"/>
</dbReference>
<feature type="domain" description="FAD/NAD(P)-binding" evidence="9">
    <location>
        <begin position="7"/>
        <end position="322"/>
    </location>
</feature>
<keyword evidence="11" id="KW-1185">Reference proteome</keyword>
<organism evidence="10 11">
    <name type="scientific">Silvibacterium bohemicum</name>
    <dbReference type="NCBI Taxonomy" id="1577686"/>
    <lineage>
        <taxon>Bacteria</taxon>
        <taxon>Pseudomonadati</taxon>
        <taxon>Acidobacteriota</taxon>
        <taxon>Terriglobia</taxon>
        <taxon>Terriglobales</taxon>
        <taxon>Acidobacteriaceae</taxon>
        <taxon>Silvibacterium</taxon>
    </lineage>
</organism>
<dbReference type="AlphaFoldDB" id="A0A841JVH9"/>
<dbReference type="PIRSF" id="PIRSF000350">
    <property type="entry name" value="Mercury_reductase_MerA"/>
    <property type="match status" value="1"/>
</dbReference>
<dbReference type="GO" id="GO:0050660">
    <property type="term" value="F:flavin adenine dinucleotide binding"/>
    <property type="evidence" value="ECO:0007669"/>
    <property type="project" value="TreeGrafter"/>
</dbReference>
<feature type="binding site" evidence="6">
    <location>
        <begin position="182"/>
        <end position="189"/>
    </location>
    <ligand>
        <name>NAD(+)</name>
        <dbReference type="ChEBI" id="CHEBI:57540"/>
    </ligand>
</feature>
<dbReference type="InterPro" id="IPR023753">
    <property type="entry name" value="FAD/NAD-binding_dom"/>
</dbReference>
<keyword evidence="4" id="KW-0560">Oxidoreductase</keyword>
<dbReference type="Pfam" id="PF07992">
    <property type="entry name" value="Pyr_redox_2"/>
    <property type="match status" value="1"/>
</dbReference>
<gene>
    <name evidence="10" type="ORF">HNQ77_003108</name>
</gene>
<feature type="binding site" evidence="6">
    <location>
        <position position="205"/>
    </location>
    <ligand>
        <name>NAD(+)</name>
        <dbReference type="ChEBI" id="CHEBI:57540"/>
    </ligand>
</feature>
<evidence type="ECO:0000256" key="4">
    <source>
        <dbReference type="ARBA" id="ARBA00023002"/>
    </source>
</evidence>
<sequence>MSGIEEYDVVVLGSGEAGKYLAWHLAKQGKRAAVIERRAVGGSCPNVACLPSKNVVHSAKVASFFEHAAEFGISSGSWKVDMQRVRARKREMVEGLGKMHMDIFAKTGTELIFGSGRFVGEMTIEVALNHGGTRTLRGKMAVVNTGTRASLENIPGLADSAPMTHVEALELDTVPEHLLILGGGYVSLEFAQAMRRFGSRVTIIERSARLLHREDDDVSAAMQELLKDEGIEIVSNARVVKVTGKSGHKVALEIHTGDQQIILDGSHLLVATGRTPNTDGIGLDLAGIEVTEHGFVKVNERLETSAAGVWAVGDCAGSPFFTHIGFDDFRIIRDNLAGAHRVTTGRQVPSCLFTDPELARIGLNETEAKRQQTNYRLAKIPMAAVLRTRTLSETRGFLKALVGAEDDRILGFTGFGSGVGELMAPVQLAMRAGLPYTSIRDLILTHPTISEGLVSLFNAVPSR</sequence>
<evidence type="ECO:0000313" key="10">
    <source>
        <dbReference type="EMBL" id="MBB6145150.1"/>
    </source>
</evidence>
<feature type="binding site" evidence="6">
    <location>
        <position position="116"/>
    </location>
    <ligand>
        <name>FAD</name>
        <dbReference type="ChEBI" id="CHEBI:57692"/>
    </ligand>
</feature>
<dbReference type="Gene3D" id="3.30.390.30">
    <property type="match status" value="1"/>
</dbReference>
<dbReference type="InterPro" id="IPR004099">
    <property type="entry name" value="Pyr_nucl-diS_OxRdtase_dimer"/>
</dbReference>
<feature type="domain" description="Pyridine nucleotide-disulphide oxidoreductase dimerisation" evidence="8">
    <location>
        <begin position="348"/>
        <end position="454"/>
    </location>
</feature>
<dbReference type="InterPro" id="IPR036188">
    <property type="entry name" value="FAD/NAD-bd_sf"/>
</dbReference>
<proteinExistence type="inferred from homology"/>
<keyword evidence="2" id="KW-0285">Flavoprotein</keyword>
<keyword evidence="3 6" id="KW-0274">FAD</keyword>
<dbReference type="SUPFAM" id="SSF55424">
    <property type="entry name" value="FAD/NAD-linked reductases, dimerisation (C-terminal) domain"/>
    <property type="match status" value="1"/>
</dbReference>
<dbReference type="Proteomes" id="UP000538666">
    <property type="component" value="Unassembled WGS sequence"/>
</dbReference>
<keyword evidence="6" id="KW-0520">NAD</keyword>
<reference evidence="10 11" key="1">
    <citation type="submission" date="2020-08" db="EMBL/GenBank/DDBJ databases">
        <title>Genomic Encyclopedia of Type Strains, Phase IV (KMG-IV): sequencing the most valuable type-strain genomes for metagenomic binning, comparative biology and taxonomic classification.</title>
        <authorList>
            <person name="Goeker M."/>
        </authorList>
    </citation>
    <scope>NUCLEOTIDE SEQUENCE [LARGE SCALE GENOMIC DNA]</scope>
    <source>
        <strain evidence="10 11">DSM 103733</strain>
    </source>
</reference>
<dbReference type="PANTHER" id="PTHR43014">
    <property type="entry name" value="MERCURIC REDUCTASE"/>
    <property type="match status" value="1"/>
</dbReference>
<dbReference type="RefSeq" id="WP_050061725.1">
    <property type="nucleotide sequence ID" value="NZ_JACHEK010000006.1"/>
</dbReference>
<comment type="similarity">
    <text evidence="1">Belongs to the class-I pyridine nucleotide-disulfide oxidoreductase family.</text>
</comment>
<evidence type="ECO:0000256" key="1">
    <source>
        <dbReference type="ARBA" id="ARBA00007532"/>
    </source>
</evidence>
<dbReference type="PRINTS" id="PR00411">
    <property type="entry name" value="PNDRDTASEI"/>
</dbReference>
<comment type="cofactor">
    <cofactor evidence="6">
        <name>FAD</name>
        <dbReference type="ChEBI" id="CHEBI:57692"/>
    </cofactor>
    <text evidence="6">Binds 1 FAD per subunit.</text>
</comment>
<feature type="binding site" evidence="6">
    <location>
        <position position="53"/>
    </location>
    <ligand>
        <name>FAD</name>
        <dbReference type="ChEBI" id="CHEBI:57692"/>
    </ligand>
</feature>
<dbReference type="InterPro" id="IPR016156">
    <property type="entry name" value="FAD/NAD-linked_Rdtase_dimer_sf"/>
</dbReference>
<dbReference type="PANTHER" id="PTHR43014:SF2">
    <property type="entry name" value="MERCURIC REDUCTASE"/>
    <property type="match status" value="1"/>
</dbReference>
<dbReference type="EMBL" id="JACHEK010000006">
    <property type="protein sequence ID" value="MBB6145150.1"/>
    <property type="molecule type" value="Genomic_DNA"/>
</dbReference>
<feature type="binding site" evidence="6">
    <location>
        <position position="314"/>
    </location>
    <ligand>
        <name>FAD</name>
        <dbReference type="ChEBI" id="CHEBI:57692"/>
    </ligand>
</feature>
<dbReference type="PRINTS" id="PR00368">
    <property type="entry name" value="FADPNR"/>
</dbReference>
<dbReference type="Gene3D" id="3.50.50.60">
    <property type="entry name" value="FAD/NAD(P)-binding domain"/>
    <property type="match status" value="2"/>
</dbReference>
<evidence type="ECO:0000256" key="3">
    <source>
        <dbReference type="ARBA" id="ARBA00022827"/>
    </source>
</evidence>
<evidence type="ECO:0000313" key="11">
    <source>
        <dbReference type="Proteomes" id="UP000538666"/>
    </source>
</evidence>
<evidence type="ECO:0000256" key="2">
    <source>
        <dbReference type="ARBA" id="ARBA00022630"/>
    </source>
</evidence>
<feature type="disulfide bond" description="Redox-active" evidence="7">
    <location>
        <begin position="44"/>
        <end position="49"/>
    </location>
</feature>
<dbReference type="OrthoDB" id="9800167at2"/>
<evidence type="ECO:0000259" key="9">
    <source>
        <dbReference type="Pfam" id="PF07992"/>
    </source>
</evidence>
<keyword evidence="6" id="KW-0547">Nucleotide-binding</keyword>
<keyword evidence="10" id="KW-0670">Pyruvate</keyword>
<evidence type="ECO:0000256" key="6">
    <source>
        <dbReference type="PIRSR" id="PIRSR000350-3"/>
    </source>
</evidence>
<dbReference type="SUPFAM" id="SSF51905">
    <property type="entry name" value="FAD/NAD(P)-binding domain"/>
    <property type="match status" value="1"/>
</dbReference>
<feature type="binding site" evidence="6">
    <location>
        <position position="273"/>
    </location>
    <ligand>
        <name>NAD(+)</name>
        <dbReference type="ChEBI" id="CHEBI:57540"/>
    </ligand>
</feature>
<evidence type="ECO:0000256" key="5">
    <source>
        <dbReference type="PIRSR" id="PIRSR000350-2"/>
    </source>
</evidence>
<evidence type="ECO:0000259" key="8">
    <source>
        <dbReference type="Pfam" id="PF02852"/>
    </source>
</evidence>
<dbReference type="Pfam" id="PF02852">
    <property type="entry name" value="Pyr_redox_dim"/>
    <property type="match status" value="1"/>
</dbReference>
<comment type="caution">
    <text evidence="10">The sequence shown here is derived from an EMBL/GenBank/DDBJ whole genome shotgun (WGS) entry which is preliminary data.</text>
</comment>
<accession>A0A841JVH9</accession>
<dbReference type="InterPro" id="IPR001100">
    <property type="entry name" value="Pyr_nuc-diS_OxRdtase"/>
</dbReference>
<feature type="active site" description="Proton acceptor" evidence="5">
    <location>
        <position position="446"/>
    </location>
</feature>